<dbReference type="GO" id="GO:0004748">
    <property type="term" value="F:ribonucleoside-diphosphate reductase activity, thioredoxin disulfide as acceptor"/>
    <property type="evidence" value="ECO:0007669"/>
    <property type="project" value="UniProtKB-EC"/>
</dbReference>
<dbReference type="PROSITE" id="PS00089">
    <property type="entry name" value="RIBORED_LARGE"/>
    <property type="match status" value="1"/>
</dbReference>
<dbReference type="EC" id="1.17.4.1" evidence="10"/>
<protein>
    <recommendedName>
        <fullName evidence="10">Ribonucleoside-diphosphate reductase</fullName>
        <ecNumber evidence="10">1.17.4.1</ecNumber>
    </recommendedName>
</protein>
<dbReference type="GO" id="GO:0005524">
    <property type="term" value="F:ATP binding"/>
    <property type="evidence" value="ECO:0007669"/>
    <property type="project" value="UniProtKB-UniRule"/>
</dbReference>
<comment type="similarity">
    <text evidence="1 10">Belongs to the ribonucleoside diphosphate reductase large chain family.</text>
</comment>
<dbReference type="Pfam" id="PF02867">
    <property type="entry name" value="Ribonuc_red_lgC"/>
    <property type="match status" value="1"/>
</dbReference>
<dbReference type="AlphaFoldDB" id="A0A6B2M273"/>
<gene>
    <name evidence="12" type="ORF">G0Q06_08220</name>
</gene>
<dbReference type="InterPro" id="IPR013509">
    <property type="entry name" value="RNR_lsu_N"/>
</dbReference>
<keyword evidence="6 10" id="KW-0215">Deoxyribonucleotide synthesis</keyword>
<dbReference type="PANTHER" id="PTHR11573:SF6">
    <property type="entry name" value="RIBONUCLEOSIDE-DIPHOSPHATE REDUCTASE LARGE SUBUNIT"/>
    <property type="match status" value="1"/>
</dbReference>
<dbReference type="PRINTS" id="PR01183">
    <property type="entry name" value="RIBORDTASEM1"/>
</dbReference>
<evidence type="ECO:0000256" key="9">
    <source>
        <dbReference type="PROSITE-ProRule" id="PRU00492"/>
    </source>
</evidence>
<dbReference type="Pfam" id="PF00317">
    <property type="entry name" value="Ribonuc_red_lgN"/>
    <property type="match status" value="1"/>
</dbReference>
<sequence>MIENTAYDEDIALKRFTRTPKEDKPRFDWRGVVDDDTKFPADMIPSSVKVKAGNGVSNFDLAEVAETVGNALTNLILSRDAEETDIYNDKNCQFVAAVSSTVATRLGELAKEGKPLTLSESEIYLLIEKTLIENNAPDVAKSLLLLRKSTRTPGRPVSLNVAVIRRNNKIVPWDTTKVEIAVRKAMLTLGMDSEPAVMVADAVAENLLNQRVSRVHIEEVQDIVQEELMRLGHYKVAEAYILYRAHRRHLRDSEIFEPKDDERQESMIMITLPNGANVFWDGVDLKKRIEFGMIGLDLCLNKEEIEAELRRSLYSEMKQEDLQKTIILNAKSLIERDADFSKFAGRILLSYIYEEVLDWEIGRDGIGKLKEAHQKAFRRYLNRGVEIGRINPQIVHKYDLGKLALSLDPGADMDFDYLGIQTLFDRYLIVDKVAEPSRRLEVPQFFWMRVSMGLFIKEEEQPEEWVIKLYSMYKSRRFCSSTPTLFNSGTLHSQLSSCYLYQVGDSIESIMQRGISENAYLSKWAGGLGGSWTSVRGTGSYIQGTNGESQGVIPFLKLHNDQLVAVNQGGKRRGSGCAYLETWHNDILDFLELRKNTGDDRRRTHDMNTANWIPDLFMRRMESRQEWTLFRSNQVKDLHDLYGKAFEEKYEYYEQLAEEGKIWGQKMPAIDLWKQMLKMLFETGHPWITFKDACNVRSPQDHCGVIHSSNLCTEITLNTGADETAVCNLGSVVLENHLAEDGSIDHKKLRETVQVAIRALDNVIDINFYPTEAARNANQRHRPIGMGIMGLQNALFARGHSFASEEAVEFNDTFMEAIAYYAYEASSDLAGERGTYSSYKGSKWDRGLLPQDTLDLLEKERGVELDMSRGGAMDWQPVRDKIARQGMRNSNVLAIAPTATISNIMGSSPCIEPTYKNIFVKSNLSGEFIVLNAHLVRELKSRNLWDDDVRDQLKYFDGDLSKIERIPEDIRIKYLTAFDIDHTWIVKAGSRRQKWIDQSQSVNLWLAHPDLKTLSHMYRSAWRMGLKTTYYLRTLGASNIEKATVSIKQETQNKKVFTEAEKTACSIEAMMNGEECEACQ</sequence>
<dbReference type="CDD" id="cd01679">
    <property type="entry name" value="RNR_I"/>
    <property type="match status" value="1"/>
</dbReference>
<dbReference type="FunFam" id="3.20.70.20:FF:000009">
    <property type="entry name" value="Ribonucleoside-diphosphate reductase"/>
    <property type="match status" value="1"/>
</dbReference>
<proteinExistence type="inferred from homology"/>
<evidence type="ECO:0000256" key="4">
    <source>
        <dbReference type="ARBA" id="ARBA00022840"/>
    </source>
</evidence>
<dbReference type="EMBL" id="JAAGNX010000002">
    <property type="protein sequence ID" value="NDV62432.1"/>
    <property type="molecule type" value="Genomic_DNA"/>
</dbReference>
<keyword evidence="3 9" id="KW-0547">Nucleotide-binding</keyword>
<dbReference type="InterPro" id="IPR008926">
    <property type="entry name" value="RNR_R1-su_N"/>
</dbReference>
<dbReference type="InterPro" id="IPR000788">
    <property type="entry name" value="RNR_lg_C"/>
</dbReference>
<evidence type="ECO:0000256" key="8">
    <source>
        <dbReference type="ARBA" id="ARBA00047754"/>
    </source>
</evidence>
<evidence type="ECO:0000259" key="11">
    <source>
        <dbReference type="PROSITE" id="PS51161"/>
    </source>
</evidence>
<dbReference type="GO" id="GO:0005971">
    <property type="term" value="C:ribonucleoside-diphosphate reductase complex"/>
    <property type="evidence" value="ECO:0007669"/>
    <property type="project" value="TreeGrafter"/>
</dbReference>
<dbReference type="SUPFAM" id="SSF48168">
    <property type="entry name" value="R1 subunit of ribonucleotide reductase, N-terminal domain"/>
    <property type="match status" value="1"/>
</dbReference>
<evidence type="ECO:0000256" key="7">
    <source>
        <dbReference type="ARBA" id="ARBA00024942"/>
    </source>
</evidence>
<reference evidence="12 13" key="1">
    <citation type="submission" date="2020-02" db="EMBL/GenBank/DDBJ databases">
        <title>Albibacoteraceae fam. nov., the first described family within the subdivision 4 Verrucomicrobia.</title>
        <authorList>
            <person name="Xi F."/>
        </authorList>
    </citation>
    <scope>NUCLEOTIDE SEQUENCE [LARGE SCALE GENOMIC DNA]</scope>
    <source>
        <strain evidence="12 13">CK1056</strain>
    </source>
</reference>
<dbReference type="PANTHER" id="PTHR11573">
    <property type="entry name" value="RIBONUCLEOSIDE-DIPHOSPHATE REDUCTASE LARGE CHAIN"/>
    <property type="match status" value="1"/>
</dbReference>
<dbReference type="InterPro" id="IPR039718">
    <property type="entry name" value="Rrm1"/>
</dbReference>
<dbReference type="NCBIfam" id="TIGR02506">
    <property type="entry name" value="NrdE_NrdA"/>
    <property type="match status" value="1"/>
</dbReference>
<dbReference type="InterPro" id="IPR013346">
    <property type="entry name" value="NrdE_NrdA_C"/>
</dbReference>
<dbReference type="Pfam" id="PF03477">
    <property type="entry name" value="ATP-cone"/>
    <property type="match status" value="1"/>
</dbReference>
<dbReference type="PROSITE" id="PS51161">
    <property type="entry name" value="ATP_CONE"/>
    <property type="match status" value="2"/>
</dbReference>
<comment type="caution">
    <text evidence="12">The sequence shown here is derived from an EMBL/GenBank/DDBJ whole genome shotgun (WGS) entry which is preliminary data.</text>
</comment>
<evidence type="ECO:0000256" key="1">
    <source>
        <dbReference type="ARBA" id="ARBA00010406"/>
    </source>
</evidence>
<comment type="catalytic activity">
    <reaction evidence="8 10">
        <text>a 2'-deoxyribonucleoside 5'-diphosphate + [thioredoxin]-disulfide + H2O = a ribonucleoside 5'-diphosphate + [thioredoxin]-dithiol</text>
        <dbReference type="Rhea" id="RHEA:23252"/>
        <dbReference type="Rhea" id="RHEA-COMP:10698"/>
        <dbReference type="Rhea" id="RHEA-COMP:10700"/>
        <dbReference type="ChEBI" id="CHEBI:15377"/>
        <dbReference type="ChEBI" id="CHEBI:29950"/>
        <dbReference type="ChEBI" id="CHEBI:50058"/>
        <dbReference type="ChEBI" id="CHEBI:57930"/>
        <dbReference type="ChEBI" id="CHEBI:73316"/>
        <dbReference type="EC" id="1.17.4.1"/>
    </reaction>
</comment>
<organism evidence="12 13">
    <name type="scientific">Oceanipulchritudo coccoides</name>
    <dbReference type="NCBI Taxonomy" id="2706888"/>
    <lineage>
        <taxon>Bacteria</taxon>
        <taxon>Pseudomonadati</taxon>
        <taxon>Verrucomicrobiota</taxon>
        <taxon>Opitutia</taxon>
        <taxon>Puniceicoccales</taxon>
        <taxon>Oceanipulchritudinaceae</taxon>
        <taxon>Oceanipulchritudo</taxon>
    </lineage>
</organism>
<keyword evidence="2" id="KW-0021">Allosteric enzyme</keyword>
<dbReference type="UniPathway" id="UPA00326"/>
<dbReference type="RefSeq" id="WP_163964300.1">
    <property type="nucleotide sequence ID" value="NZ_JAAGNX010000002.1"/>
</dbReference>
<evidence type="ECO:0000256" key="5">
    <source>
        <dbReference type="ARBA" id="ARBA00023002"/>
    </source>
</evidence>
<evidence type="ECO:0000256" key="6">
    <source>
        <dbReference type="ARBA" id="ARBA00023116"/>
    </source>
</evidence>
<evidence type="ECO:0000256" key="3">
    <source>
        <dbReference type="ARBA" id="ARBA00022741"/>
    </source>
</evidence>
<name>A0A6B2M273_9BACT</name>
<dbReference type="SUPFAM" id="SSF51998">
    <property type="entry name" value="PFL-like glycyl radical enzymes"/>
    <property type="match status" value="1"/>
</dbReference>
<feature type="domain" description="ATP-cone" evidence="11">
    <location>
        <begin position="268"/>
        <end position="358"/>
    </location>
</feature>
<dbReference type="NCBIfam" id="NF005544">
    <property type="entry name" value="PRK07207.1"/>
    <property type="match status" value="1"/>
</dbReference>
<accession>A0A6B2M273</accession>
<dbReference type="Gene3D" id="3.20.70.20">
    <property type="match status" value="1"/>
</dbReference>
<keyword evidence="5 10" id="KW-0560">Oxidoreductase</keyword>
<dbReference type="GO" id="GO:0009263">
    <property type="term" value="P:deoxyribonucleotide biosynthetic process"/>
    <property type="evidence" value="ECO:0007669"/>
    <property type="project" value="UniProtKB-KW"/>
</dbReference>
<keyword evidence="13" id="KW-1185">Reference proteome</keyword>
<dbReference type="Proteomes" id="UP000478417">
    <property type="component" value="Unassembled WGS sequence"/>
</dbReference>
<comment type="function">
    <text evidence="7 10">Provides the precursors necessary for DNA synthesis. Catalyzes the biosynthesis of deoxyribonucleotides from the corresponding ribonucleotides.</text>
</comment>
<evidence type="ECO:0000313" key="12">
    <source>
        <dbReference type="EMBL" id="NDV62432.1"/>
    </source>
</evidence>
<evidence type="ECO:0000256" key="2">
    <source>
        <dbReference type="ARBA" id="ARBA00022533"/>
    </source>
</evidence>
<feature type="domain" description="ATP-cone" evidence="11">
    <location>
        <begin position="161"/>
        <end position="251"/>
    </location>
</feature>
<dbReference type="InterPro" id="IPR005144">
    <property type="entry name" value="ATP-cone_dom"/>
</dbReference>
<keyword evidence="4 9" id="KW-0067">ATP-binding</keyword>
<evidence type="ECO:0000256" key="10">
    <source>
        <dbReference type="RuleBase" id="RU003410"/>
    </source>
</evidence>
<evidence type="ECO:0000313" key="13">
    <source>
        <dbReference type="Proteomes" id="UP000478417"/>
    </source>
</evidence>